<dbReference type="PROSITE" id="PS50994">
    <property type="entry name" value="INTEGRASE"/>
    <property type="match status" value="1"/>
</dbReference>
<protein>
    <submittedName>
        <fullName evidence="5">Putative gag-pol polyprotein</fullName>
    </submittedName>
</protein>
<keyword evidence="2" id="KW-0378">Hydrolase</keyword>
<dbReference type="InterPro" id="IPR043502">
    <property type="entry name" value="DNA/RNA_pol_sf"/>
</dbReference>
<dbReference type="PANTHER" id="PTHR42648">
    <property type="entry name" value="TRANSPOSASE, PUTATIVE-RELATED"/>
    <property type="match status" value="1"/>
</dbReference>
<dbReference type="SUPFAM" id="SSF53098">
    <property type="entry name" value="Ribonuclease H-like"/>
    <property type="match status" value="1"/>
</dbReference>
<keyword evidence="6" id="KW-1185">Reference proteome</keyword>
<sequence length="262" mass="30151">IKHEFSSPITPQQNEVAERKNRTIQESARVMLHAKQLSYHFWGEAMNTACYIHNRVTIRKDDAPISKLPDAATNVAPSIPQGPLEIEEGEPQDVNTDDEVFEVRQPTASKDLEKWSPTPVLYPRPDGINIIGTKWIYRNKSDENGTVTRNKARLVAQGYTQIEGVDFDETFAPVARLESKRLLLGLACILKFKLFQMDVKSVFLNRYLHEEVYVEQPKGFIDPNLPNHAYKLKKALYGLKQAPRAWYERLTKFLVSHGYRKR</sequence>
<evidence type="ECO:0000259" key="4">
    <source>
        <dbReference type="PROSITE" id="PS50994"/>
    </source>
</evidence>
<dbReference type="PANTHER" id="PTHR42648:SF21">
    <property type="entry name" value="CYSTEINE-RICH RLK (RECEPTOR-LIKE PROTEIN KINASE) 8"/>
    <property type="match status" value="1"/>
</dbReference>
<dbReference type="AlphaFoldDB" id="A0A392N1Q4"/>
<dbReference type="Pfam" id="PF07727">
    <property type="entry name" value="RVT_2"/>
    <property type="match status" value="1"/>
</dbReference>
<keyword evidence="1" id="KW-0479">Metal-binding</keyword>
<feature type="non-terminal residue" evidence="5">
    <location>
        <position position="262"/>
    </location>
</feature>
<dbReference type="GO" id="GO:0003676">
    <property type="term" value="F:nucleic acid binding"/>
    <property type="evidence" value="ECO:0007669"/>
    <property type="project" value="InterPro"/>
</dbReference>
<dbReference type="InterPro" id="IPR039537">
    <property type="entry name" value="Retrotran_Ty1/copia-like"/>
</dbReference>
<dbReference type="InterPro" id="IPR013103">
    <property type="entry name" value="RVT_2"/>
</dbReference>
<comment type="caution">
    <text evidence="5">The sequence shown here is derived from an EMBL/GenBank/DDBJ whole genome shotgun (WGS) entry which is preliminary data.</text>
</comment>
<evidence type="ECO:0000256" key="1">
    <source>
        <dbReference type="ARBA" id="ARBA00022723"/>
    </source>
</evidence>
<accession>A0A392N1Q4</accession>
<dbReference type="InterPro" id="IPR036397">
    <property type="entry name" value="RNaseH_sf"/>
</dbReference>
<dbReference type="SUPFAM" id="SSF56672">
    <property type="entry name" value="DNA/RNA polymerases"/>
    <property type="match status" value="1"/>
</dbReference>
<dbReference type="GO" id="GO:0015074">
    <property type="term" value="P:DNA integration"/>
    <property type="evidence" value="ECO:0007669"/>
    <property type="project" value="InterPro"/>
</dbReference>
<dbReference type="InterPro" id="IPR012337">
    <property type="entry name" value="RNaseH-like_sf"/>
</dbReference>
<proteinExistence type="predicted"/>
<dbReference type="GO" id="GO:0016787">
    <property type="term" value="F:hydrolase activity"/>
    <property type="evidence" value="ECO:0007669"/>
    <property type="project" value="UniProtKB-KW"/>
</dbReference>
<evidence type="ECO:0000256" key="2">
    <source>
        <dbReference type="ARBA" id="ARBA00022801"/>
    </source>
</evidence>
<name>A0A392N1Q4_9FABA</name>
<organism evidence="5 6">
    <name type="scientific">Trifolium medium</name>
    <dbReference type="NCBI Taxonomy" id="97028"/>
    <lineage>
        <taxon>Eukaryota</taxon>
        <taxon>Viridiplantae</taxon>
        <taxon>Streptophyta</taxon>
        <taxon>Embryophyta</taxon>
        <taxon>Tracheophyta</taxon>
        <taxon>Spermatophyta</taxon>
        <taxon>Magnoliopsida</taxon>
        <taxon>eudicotyledons</taxon>
        <taxon>Gunneridae</taxon>
        <taxon>Pentapetalae</taxon>
        <taxon>rosids</taxon>
        <taxon>fabids</taxon>
        <taxon>Fabales</taxon>
        <taxon>Fabaceae</taxon>
        <taxon>Papilionoideae</taxon>
        <taxon>50 kb inversion clade</taxon>
        <taxon>NPAAA clade</taxon>
        <taxon>Hologalegina</taxon>
        <taxon>IRL clade</taxon>
        <taxon>Trifolieae</taxon>
        <taxon>Trifolium</taxon>
    </lineage>
</organism>
<dbReference type="GO" id="GO:0046872">
    <property type="term" value="F:metal ion binding"/>
    <property type="evidence" value="ECO:0007669"/>
    <property type="project" value="UniProtKB-KW"/>
</dbReference>
<evidence type="ECO:0000313" key="5">
    <source>
        <dbReference type="EMBL" id="MCH93095.1"/>
    </source>
</evidence>
<dbReference type="InterPro" id="IPR001584">
    <property type="entry name" value="Integrase_cat-core"/>
</dbReference>
<evidence type="ECO:0000313" key="6">
    <source>
        <dbReference type="Proteomes" id="UP000265520"/>
    </source>
</evidence>
<evidence type="ECO:0000256" key="3">
    <source>
        <dbReference type="SAM" id="MobiDB-lite"/>
    </source>
</evidence>
<dbReference type="Gene3D" id="3.30.420.10">
    <property type="entry name" value="Ribonuclease H-like superfamily/Ribonuclease H"/>
    <property type="match status" value="1"/>
</dbReference>
<feature type="non-terminal residue" evidence="5">
    <location>
        <position position="1"/>
    </location>
</feature>
<dbReference type="EMBL" id="LXQA010024155">
    <property type="protein sequence ID" value="MCH93095.1"/>
    <property type="molecule type" value="Genomic_DNA"/>
</dbReference>
<reference evidence="5 6" key="1">
    <citation type="journal article" date="2018" name="Front. Plant Sci.">
        <title>Red Clover (Trifolium pratense) and Zigzag Clover (T. medium) - A Picture of Genomic Similarities and Differences.</title>
        <authorList>
            <person name="Dluhosova J."/>
            <person name="Istvanek J."/>
            <person name="Nedelnik J."/>
            <person name="Repkova J."/>
        </authorList>
    </citation>
    <scope>NUCLEOTIDE SEQUENCE [LARGE SCALE GENOMIC DNA]</scope>
    <source>
        <strain evidence="6">cv. 10/8</strain>
        <tissue evidence="5">Leaf</tissue>
    </source>
</reference>
<feature type="domain" description="Integrase catalytic" evidence="4">
    <location>
        <begin position="1"/>
        <end position="77"/>
    </location>
</feature>
<feature type="region of interest" description="Disordered" evidence="3">
    <location>
        <begin position="1"/>
        <end position="20"/>
    </location>
</feature>
<dbReference type="Proteomes" id="UP000265520">
    <property type="component" value="Unassembled WGS sequence"/>
</dbReference>